<dbReference type="InterPro" id="IPR000522">
    <property type="entry name" value="ABC_transptr_permease_BtuC"/>
</dbReference>
<evidence type="ECO:0000256" key="6">
    <source>
        <dbReference type="ARBA" id="ARBA00022989"/>
    </source>
</evidence>
<dbReference type="GO" id="GO:0005886">
    <property type="term" value="C:plasma membrane"/>
    <property type="evidence" value="ECO:0007669"/>
    <property type="project" value="UniProtKB-SubCell"/>
</dbReference>
<dbReference type="PANTHER" id="PTHR30472">
    <property type="entry name" value="FERRIC ENTEROBACTIN TRANSPORT SYSTEM PERMEASE PROTEIN"/>
    <property type="match status" value="1"/>
</dbReference>
<feature type="transmembrane region" description="Helical" evidence="8">
    <location>
        <begin position="7"/>
        <end position="29"/>
    </location>
</feature>
<feature type="transmembrane region" description="Helical" evidence="8">
    <location>
        <begin position="355"/>
        <end position="372"/>
    </location>
</feature>
<keyword evidence="3" id="KW-0813">Transport</keyword>
<feature type="transmembrane region" description="Helical" evidence="8">
    <location>
        <begin position="533"/>
        <end position="553"/>
    </location>
</feature>
<feature type="transmembrane region" description="Helical" evidence="8">
    <location>
        <begin position="96"/>
        <end position="116"/>
    </location>
</feature>
<feature type="transmembrane region" description="Helical" evidence="8">
    <location>
        <begin position="122"/>
        <end position="139"/>
    </location>
</feature>
<feature type="transmembrane region" description="Helical" evidence="8">
    <location>
        <begin position="489"/>
        <end position="512"/>
    </location>
</feature>
<dbReference type="AlphaFoldDB" id="A0A1I0IP58"/>
<comment type="subcellular location">
    <subcellularLocation>
        <location evidence="1">Cell membrane</location>
        <topology evidence="1">Multi-pass membrane protein</topology>
    </subcellularLocation>
</comment>
<dbReference type="RefSeq" id="WP_093137125.1">
    <property type="nucleotide sequence ID" value="NZ_FOHJ01000013.1"/>
</dbReference>
<evidence type="ECO:0000256" key="2">
    <source>
        <dbReference type="ARBA" id="ARBA00007935"/>
    </source>
</evidence>
<evidence type="ECO:0000313" key="9">
    <source>
        <dbReference type="EMBL" id="SET98229.1"/>
    </source>
</evidence>
<reference evidence="10" key="1">
    <citation type="submission" date="2016-10" db="EMBL/GenBank/DDBJ databases">
        <authorList>
            <person name="Varghese N."/>
            <person name="Submissions S."/>
        </authorList>
    </citation>
    <scope>NUCLEOTIDE SEQUENCE [LARGE SCALE GENOMIC DNA]</scope>
    <source>
        <strain evidence="10">CGMCC 1.3566</strain>
    </source>
</reference>
<feature type="transmembrane region" description="Helical" evidence="8">
    <location>
        <begin position="461"/>
        <end position="483"/>
    </location>
</feature>
<dbReference type="Proteomes" id="UP000199095">
    <property type="component" value="Unassembled WGS sequence"/>
</dbReference>
<dbReference type="Pfam" id="PF01032">
    <property type="entry name" value="FecCD"/>
    <property type="match status" value="2"/>
</dbReference>
<feature type="transmembrane region" description="Helical" evidence="8">
    <location>
        <begin position="623"/>
        <end position="645"/>
    </location>
</feature>
<dbReference type="STRING" id="237682.SAMN05421676_11319"/>
<evidence type="ECO:0000256" key="4">
    <source>
        <dbReference type="ARBA" id="ARBA00022475"/>
    </source>
</evidence>
<dbReference type="FunFam" id="1.10.3470.10:FF:000001">
    <property type="entry name" value="Vitamin B12 ABC transporter permease BtuC"/>
    <property type="match status" value="2"/>
</dbReference>
<keyword evidence="7 8" id="KW-0472">Membrane</keyword>
<organism evidence="9 10">
    <name type="scientific">Salinibacillus kushneri</name>
    <dbReference type="NCBI Taxonomy" id="237682"/>
    <lineage>
        <taxon>Bacteria</taxon>
        <taxon>Bacillati</taxon>
        <taxon>Bacillota</taxon>
        <taxon>Bacilli</taxon>
        <taxon>Bacillales</taxon>
        <taxon>Bacillaceae</taxon>
        <taxon>Salinibacillus</taxon>
    </lineage>
</organism>
<feature type="transmembrane region" description="Helical" evidence="8">
    <location>
        <begin position="193"/>
        <end position="214"/>
    </location>
</feature>
<dbReference type="CDD" id="cd06550">
    <property type="entry name" value="TM_ABC_iron-siderophores_like"/>
    <property type="match status" value="2"/>
</dbReference>
<keyword evidence="10" id="KW-1185">Reference proteome</keyword>
<proteinExistence type="inferred from homology"/>
<feature type="transmembrane region" description="Helical" evidence="8">
    <location>
        <begin position="65"/>
        <end position="84"/>
    </location>
</feature>
<evidence type="ECO:0000256" key="5">
    <source>
        <dbReference type="ARBA" id="ARBA00022692"/>
    </source>
</evidence>
<dbReference type="SUPFAM" id="SSF81345">
    <property type="entry name" value="ABC transporter involved in vitamin B12 uptake, BtuC"/>
    <property type="match status" value="2"/>
</dbReference>
<feature type="transmembrane region" description="Helical" evidence="8">
    <location>
        <begin position="651"/>
        <end position="669"/>
    </location>
</feature>
<dbReference type="GO" id="GO:0022857">
    <property type="term" value="F:transmembrane transporter activity"/>
    <property type="evidence" value="ECO:0007669"/>
    <property type="project" value="InterPro"/>
</dbReference>
<dbReference type="Gene3D" id="1.10.3470.10">
    <property type="entry name" value="ABC transporter involved in vitamin B12 uptake, BtuC"/>
    <property type="match status" value="2"/>
</dbReference>
<accession>A0A1I0IP58</accession>
<feature type="transmembrane region" description="Helical" evidence="8">
    <location>
        <begin position="239"/>
        <end position="265"/>
    </location>
</feature>
<keyword evidence="4" id="KW-1003">Cell membrane</keyword>
<sequence>MPDSNKWIKAVLTFGGGAAVLFLLIFIHINQGNVHIAISTVLESIFSPQDIIEHHTVRYLRMPRVVIGILAGGALAVSGVILQTVTKNPLASASTLGIHSGTYFAVVFATVFFPAALGANGLLVAMLGGLATAFLVYALSGAGSTTTPVKMVLAGMVVSIMFSSFTSVIQIFYEYETSGLFLWGAGSLVQNNWSGVQFALPLVIVSFVILLLMAKKLDILRLGEEVSTSLGQNVNRVKLFALVNAVFLTAVTVSVVGPIGFVGLIAPHLVKLIGYRNHNLLLPAAFLWGANVLIGADVLARILDDSFSELPVGAVTALIGSPWLIILVVRKFRANSSEKGAVSAGQVQLPISPKWLFTSLLFLLVIAIFIGISTGNYGVEIGVTIDVILGNSNEFMRNLIFDLRMPRILVAAISGAGLAIAGLVLQGILRNPLADPSVIGITSGAGVGALLVLYVFSLPAFFIPVGAFIGAILAFLLIMFFSLKSHFQPSVVALLGIGVSAFGSSIIQILVVEADMGVASALTWLSGSTYAKGWAELFQYLLLPFVIILPILFMNMKKLDVLSLGDEAALGLGLSVKSTRFYMAMLATILAAASVATVGTIGFVGLIAPHLSRILIGPKNKQLLPLTAITGAIFLTIADILSRTLLVPKEIPSGVLVALIGAPYFLWLMKRTNKIQR</sequence>
<gene>
    <name evidence="9" type="ORF">SAMN05421676_11319</name>
</gene>
<comment type="similarity">
    <text evidence="2">Belongs to the binding-protein-dependent transport system permease family. FecCD subfamily.</text>
</comment>
<dbReference type="GO" id="GO:0033214">
    <property type="term" value="P:siderophore-iron import into cell"/>
    <property type="evidence" value="ECO:0007669"/>
    <property type="project" value="TreeGrafter"/>
</dbReference>
<keyword evidence="6 8" id="KW-1133">Transmembrane helix</keyword>
<dbReference type="InterPro" id="IPR037294">
    <property type="entry name" value="ABC_BtuC-like"/>
</dbReference>
<evidence type="ECO:0000256" key="1">
    <source>
        <dbReference type="ARBA" id="ARBA00004651"/>
    </source>
</evidence>
<name>A0A1I0IP58_9BACI</name>
<evidence type="ECO:0000256" key="7">
    <source>
        <dbReference type="ARBA" id="ARBA00023136"/>
    </source>
</evidence>
<feature type="transmembrane region" description="Helical" evidence="8">
    <location>
        <begin position="310"/>
        <end position="329"/>
    </location>
</feature>
<feature type="transmembrane region" description="Helical" evidence="8">
    <location>
        <begin position="437"/>
        <end position="456"/>
    </location>
</feature>
<evidence type="ECO:0000256" key="3">
    <source>
        <dbReference type="ARBA" id="ARBA00022448"/>
    </source>
</evidence>
<evidence type="ECO:0000256" key="8">
    <source>
        <dbReference type="SAM" id="Phobius"/>
    </source>
</evidence>
<feature type="transmembrane region" description="Helical" evidence="8">
    <location>
        <begin position="151"/>
        <end position="173"/>
    </location>
</feature>
<feature type="transmembrane region" description="Helical" evidence="8">
    <location>
        <begin position="405"/>
        <end position="425"/>
    </location>
</feature>
<dbReference type="PANTHER" id="PTHR30472:SF37">
    <property type="entry name" value="FE(3+) DICITRATE TRANSPORT SYSTEM PERMEASE PROTEIN FECD-RELATED"/>
    <property type="match status" value="1"/>
</dbReference>
<dbReference type="OrthoDB" id="9811721at2"/>
<feature type="transmembrane region" description="Helical" evidence="8">
    <location>
        <begin position="285"/>
        <end position="303"/>
    </location>
</feature>
<evidence type="ECO:0000313" key="10">
    <source>
        <dbReference type="Proteomes" id="UP000199095"/>
    </source>
</evidence>
<feature type="transmembrane region" description="Helical" evidence="8">
    <location>
        <begin position="581"/>
        <end position="611"/>
    </location>
</feature>
<dbReference type="EMBL" id="FOHJ01000013">
    <property type="protein sequence ID" value="SET98229.1"/>
    <property type="molecule type" value="Genomic_DNA"/>
</dbReference>
<keyword evidence="5 8" id="KW-0812">Transmembrane</keyword>
<protein>
    <submittedName>
        <fullName evidence="9">Iron complex transport system permease protein</fullName>
    </submittedName>
</protein>